<evidence type="ECO:0000256" key="10">
    <source>
        <dbReference type="ARBA" id="ARBA00023075"/>
    </source>
</evidence>
<evidence type="ECO:0000313" key="18">
    <source>
        <dbReference type="EMBL" id="EAK0469348.1"/>
    </source>
</evidence>
<evidence type="ECO:0000256" key="11">
    <source>
        <dbReference type="ARBA" id="ARBA00023136"/>
    </source>
</evidence>
<dbReference type="SUPFAM" id="SSF54862">
    <property type="entry name" value="4Fe-4S ferredoxins"/>
    <property type="match status" value="1"/>
</dbReference>
<feature type="binding site" evidence="12">
    <location>
        <position position="84"/>
    </location>
    <ligand>
        <name>[4Fe-4S] cluster</name>
        <dbReference type="ChEBI" id="CHEBI:49883"/>
        <label>1</label>
    </ligand>
</feature>
<dbReference type="SMR" id="A0A5L4ZW31"/>
<evidence type="ECO:0000313" key="20">
    <source>
        <dbReference type="Proteomes" id="UP000557842"/>
    </source>
</evidence>
<dbReference type="Proteomes" id="UP000535509">
    <property type="component" value="Unassembled WGS sequence"/>
</dbReference>
<accession>A0A5L4ZW31</accession>
<keyword evidence="19" id="KW-1185">Reference proteome</keyword>
<comment type="cofactor">
    <cofactor evidence="12">
        <name>[4Fe-4S] cluster</name>
        <dbReference type="ChEBI" id="CHEBI:49883"/>
    </cofactor>
    <text evidence="12">Binds 2 [4Fe-4S] clusters per subunit.</text>
</comment>
<dbReference type="AlphaFoldDB" id="A0A5L4ZW31"/>
<feature type="binding site" evidence="12">
    <location>
        <position position="124"/>
    </location>
    <ligand>
        <name>[4Fe-4S] cluster</name>
        <dbReference type="ChEBI" id="CHEBI:49883"/>
        <label>2</label>
    </ligand>
</feature>
<dbReference type="GO" id="GO:0005506">
    <property type="term" value="F:iron ion binding"/>
    <property type="evidence" value="ECO:0007669"/>
    <property type="project" value="UniProtKB-UniRule"/>
</dbReference>
<evidence type="ECO:0000256" key="12">
    <source>
        <dbReference type="HAMAP-Rule" id="MF_01351"/>
    </source>
</evidence>
<feature type="binding site" evidence="12">
    <location>
        <position position="121"/>
    </location>
    <ligand>
        <name>[4Fe-4S] cluster</name>
        <dbReference type="ChEBI" id="CHEBI:49883"/>
        <label>2</label>
    </ligand>
</feature>
<feature type="binding site" evidence="12">
    <location>
        <position position="81"/>
    </location>
    <ligand>
        <name>[4Fe-4S] cluster</name>
        <dbReference type="ChEBI" id="CHEBI:49883"/>
        <label>1</label>
    </ligand>
</feature>
<dbReference type="Proteomes" id="UP000557842">
    <property type="component" value="Unassembled WGS sequence"/>
</dbReference>
<dbReference type="GO" id="GO:0050136">
    <property type="term" value="F:NADH dehydrogenase (quinone) (non-electrogenic) activity"/>
    <property type="evidence" value="ECO:0007669"/>
    <property type="project" value="UniProtKB-UniRule"/>
</dbReference>
<dbReference type="Gene3D" id="3.30.70.3270">
    <property type="match status" value="1"/>
</dbReference>
<keyword evidence="4 12" id="KW-0479">Metal-binding</keyword>
<dbReference type="GO" id="GO:0005886">
    <property type="term" value="C:plasma membrane"/>
    <property type="evidence" value="ECO:0007669"/>
    <property type="project" value="UniProtKB-SubCell"/>
</dbReference>
<evidence type="ECO:0000256" key="9">
    <source>
        <dbReference type="ARBA" id="ARBA00023027"/>
    </source>
</evidence>
<comment type="similarity">
    <text evidence="12">Belongs to the complex I 23 kDa subunit family.</text>
</comment>
<dbReference type="GeneID" id="61064009"/>
<evidence type="ECO:0000313" key="16">
    <source>
        <dbReference type="EMBL" id="EAI8859191.1"/>
    </source>
</evidence>
<evidence type="ECO:0000256" key="6">
    <source>
        <dbReference type="ARBA" id="ARBA00022967"/>
    </source>
</evidence>
<comment type="catalytic activity">
    <reaction evidence="12">
        <text>a quinone + NADH + 5 H(+)(in) = a quinol + NAD(+) + 4 H(+)(out)</text>
        <dbReference type="Rhea" id="RHEA:57888"/>
        <dbReference type="ChEBI" id="CHEBI:15378"/>
        <dbReference type="ChEBI" id="CHEBI:24646"/>
        <dbReference type="ChEBI" id="CHEBI:57540"/>
        <dbReference type="ChEBI" id="CHEBI:57945"/>
        <dbReference type="ChEBI" id="CHEBI:132124"/>
    </reaction>
</comment>
<comment type="subcellular location">
    <subcellularLocation>
        <location evidence="12">Cell membrane</location>
        <topology evidence="12">Peripheral membrane protein</topology>
    </subcellularLocation>
</comment>
<dbReference type="PROSITE" id="PS51379">
    <property type="entry name" value="4FE4S_FER_2"/>
    <property type="match status" value="2"/>
</dbReference>
<dbReference type="EC" id="7.1.1.-" evidence="12"/>
<evidence type="ECO:0000313" key="19">
    <source>
        <dbReference type="Proteomes" id="UP000535509"/>
    </source>
</evidence>
<sequence length="165" mass="18823">MAIKTKTIRRKKIPFLQRIYLPFIFAGMARTFRHFFRNLKDSSNIDFLEYPEQKPTDITNRYRGLHRLTKNEKGDLKCVACDMCATACPANCIFITATEIEGSKEKAPSKFTIDLLECVFCGLCVEACPKDAIRMDTGIFTKVGNTRESFLADIKTLSQREEGSF</sequence>
<evidence type="ECO:0000256" key="3">
    <source>
        <dbReference type="ARBA" id="ARBA00022719"/>
    </source>
</evidence>
<feature type="domain" description="4Fe-4S ferredoxin-type" evidence="14">
    <location>
        <begin position="66"/>
        <end position="98"/>
    </location>
</feature>
<proteinExistence type="inferred from homology"/>
<keyword evidence="3 12" id="KW-0874">Quinone</keyword>
<dbReference type="EMBL" id="AABTCC010000012">
    <property type="protein sequence ID" value="EAI8859191.1"/>
    <property type="molecule type" value="Genomic_DNA"/>
</dbReference>
<keyword evidence="11 12" id="KW-0472">Membrane</keyword>
<feature type="binding site" evidence="12">
    <location>
        <position position="88"/>
    </location>
    <ligand>
        <name>[4Fe-4S] cluster</name>
        <dbReference type="ChEBI" id="CHEBI:49883"/>
        <label>2</label>
    </ligand>
</feature>
<evidence type="ECO:0000256" key="4">
    <source>
        <dbReference type="ARBA" id="ARBA00022723"/>
    </source>
</evidence>
<keyword evidence="2 12" id="KW-0004">4Fe-4S</keyword>
<dbReference type="PANTHER" id="PTHR10849:SF24">
    <property type="entry name" value="NADH-QUINONE OXIDOREDUCTASE SUBUNIT I 2"/>
    <property type="match status" value="1"/>
</dbReference>
<organism evidence="16 19">
    <name type="scientific">Campylobacter fetus</name>
    <dbReference type="NCBI Taxonomy" id="196"/>
    <lineage>
        <taxon>Bacteria</taxon>
        <taxon>Pseudomonadati</taxon>
        <taxon>Campylobacterota</taxon>
        <taxon>Epsilonproteobacteria</taxon>
        <taxon>Campylobacterales</taxon>
        <taxon>Campylobacteraceae</taxon>
        <taxon>Campylobacter</taxon>
    </lineage>
</organism>
<keyword evidence="9 12" id="KW-0520">NAD</keyword>
<feature type="binding site" evidence="12">
    <location>
        <position position="128"/>
    </location>
    <ligand>
        <name>[4Fe-4S] cluster</name>
        <dbReference type="ChEBI" id="CHEBI:49883"/>
        <label>1</label>
    </ligand>
</feature>
<dbReference type="EMBL" id="AACCXM010000010">
    <property type="protein sequence ID" value="EAK0469348.1"/>
    <property type="molecule type" value="Genomic_DNA"/>
</dbReference>
<protein>
    <recommendedName>
        <fullName evidence="12">NADH-quinone oxidoreductase subunit I</fullName>
        <ecNumber evidence="12">7.1.1.-</ecNumber>
    </recommendedName>
    <alternativeName>
        <fullName evidence="12">NADH dehydrogenase I subunit I</fullName>
    </alternativeName>
    <alternativeName>
        <fullName evidence="12">NDH-1 subunit I</fullName>
    </alternativeName>
</protein>
<keyword evidence="7 12" id="KW-0408">Iron</keyword>
<evidence type="ECO:0000313" key="17">
    <source>
        <dbReference type="EMBL" id="EAK0453576.1"/>
    </source>
</evidence>
<keyword evidence="5" id="KW-0677">Repeat</keyword>
<dbReference type="GO" id="GO:0048038">
    <property type="term" value="F:quinone binding"/>
    <property type="evidence" value="ECO:0007669"/>
    <property type="project" value="UniProtKB-KW"/>
</dbReference>
<dbReference type="EMBL" id="AACCXK010000016">
    <property type="protein sequence ID" value="EAK0453576.1"/>
    <property type="molecule type" value="Genomic_DNA"/>
</dbReference>
<keyword evidence="13" id="KW-0812">Transmembrane</keyword>
<keyword evidence="8 12" id="KW-0411">Iron-sulfur</keyword>
<feature type="domain" description="4Fe-4S ferredoxin-type" evidence="14">
    <location>
        <begin position="109"/>
        <end position="138"/>
    </location>
</feature>
<keyword evidence="10 12" id="KW-0830">Ubiquinone</keyword>
<feature type="binding site" evidence="12">
    <location>
        <position position="78"/>
    </location>
    <ligand>
        <name>[4Fe-4S] cluster</name>
        <dbReference type="ChEBI" id="CHEBI:49883"/>
        <label>1</label>
    </ligand>
</feature>
<dbReference type="OMA" id="VDTPHAI"/>
<evidence type="ECO:0000313" key="15">
    <source>
        <dbReference type="EMBL" id="EAI5408597.1"/>
    </source>
</evidence>
<keyword evidence="1 12" id="KW-1003">Cell membrane</keyword>
<feature type="transmembrane region" description="Helical" evidence="13">
    <location>
        <begin position="20"/>
        <end position="36"/>
    </location>
</feature>
<keyword evidence="6 12" id="KW-1278">Translocase</keyword>
<dbReference type="RefSeq" id="WP_010402338.1">
    <property type="nucleotide sequence ID" value="NZ_AABUZP020000061.1"/>
</dbReference>
<name>A0A5L4ZW31_CAMFE</name>
<dbReference type="PROSITE" id="PS00198">
    <property type="entry name" value="4FE4S_FER_1"/>
    <property type="match status" value="1"/>
</dbReference>
<keyword evidence="13" id="KW-1133">Transmembrane helix</keyword>
<comment type="subunit">
    <text evidence="12">NDH-1 is composed of 14 different subunits. Subunits NuoA, H, J, K, L, M, N constitute the membrane sector of the complex.</text>
</comment>
<dbReference type="InterPro" id="IPR017900">
    <property type="entry name" value="4Fe4S_Fe_S_CS"/>
</dbReference>
<evidence type="ECO:0000256" key="5">
    <source>
        <dbReference type="ARBA" id="ARBA00022737"/>
    </source>
</evidence>
<evidence type="ECO:0000256" key="13">
    <source>
        <dbReference type="SAM" id="Phobius"/>
    </source>
</evidence>
<dbReference type="InterPro" id="IPR017896">
    <property type="entry name" value="4Fe4S_Fe-S-bd"/>
</dbReference>
<dbReference type="InterPro" id="IPR010226">
    <property type="entry name" value="NADH_quinone_OxRdtase_chainI"/>
</dbReference>
<dbReference type="Pfam" id="PF12838">
    <property type="entry name" value="Fer4_7"/>
    <property type="match status" value="1"/>
</dbReference>
<dbReference type="GO" id="GO:0051539">
    <property type="term" value="F:4 iron, 4 sulfur cluster binding"/>
    <property type="evidence" value="ECO:0007669"/>
    <property type="project" value="UniProtKB-KW"/>
</dbReference>
<evidence type="ECO:0000256" key="1">
    <source>
        <dbReference type="ARBA" id="ARBA00022475"/>
    </source>
</evidence>
<dbReference type="EMBL" id="AABQDW010000016">
    <property type="protein sequence ID" value="EAI5408597.1"/>
    <property type="molecule type" value="Genomic_DNA"/>
</dbReference>
<gene>
    <name evidence="12" type="primary">nuoI</name>
    <name evidence="17" type="ORF">AAH17_07940</name>
    <name evidence="18" type="ORF">AAH24_08285</name>
    <name evidence="15" type="ORF">BVH53_07820</name>
    <name evidence="16" type="ORF">CX802_04965</name>
</gene>
<evidence type="ECO:0000256" key="8">
    <source>
        <dbReference type="ARBA" id="ARBA00023014"/>
    </source>
</evidence>
<dbReference type="PANTHER" id="PTHR10849">
    <property type="entry name" value="NADH DEHYDROGENASE UBIQUINONE IRON-SULFUR PROTEIN 8, MITOCHONDRIAL"/>
    <property type="match status" value="1"/>
</dbReference>
<reference evidence="16 19" key="1">
    <citation type="submission" date="2018-06" db="EMBL/GenBank/DDBJ databases">
        <authorList>
            <consortium name="PulseNet: The National Subtyping Network for Foodborne Disease Surveillance"/>
            <person name="Tarr C.L."/>
            <person name="Trees E."/>
            <person name="Katz L.S."/>
            <person name="Carleton-Romer H.A."/>
            <person name="Stroika S."/>
            <person name="Kucerova Z."/>
            <person name="Roache K.F."/>
            <person name="Sabol A.L."/>
            <person name="Besser J."/>
            <person name="Gerner-Smidt P."/>
        </authorList>
    </citation>
    <scope>NUCLEOTIDE SEQUENCE [LARGE SCALE GENOMIC DNA]</scope>
    <source>
        <strain evidence="17">2014D-0197</strain>
        <strain evidence="15 20">2016D-0221</strain>
        <strain evidence="18">D4313</strain>
        <strain evidence="16 19">PNUSAC001503</strain>
    </source>
</reference>
<feature type="binding site" evidence="12">
    <location>
        <position position="118"/>
    </location>
    <ligand>
        <name>[4Fe-4S] cluster</name>
        <dbReference type="ChEBI" id="CHEBI:49883"/>
        <label>2</label>
    </ligand>
</feature>
<evidence type="ECO:0000259" key="14">
    <source>
        <dbReference type="PROSITE" id="PS51379"/>
    </source>
</evidence>
<evidence type="ECO:0000256" key="2">
    <source>
        <dbReference type="ARBA" id="ARBA00022485"/>
    </source>
</evidence>
<dbReference type="HAMAP" id="MF_01351">
    <property type="entry name" value="NDH1_NuoI"/>
    <property type="match status" value="1"/>
</dbReference>
<comment type="caution">
    <text evidence="16">The sequence shown here is derived from an EMBL/GenBank/DDBJ whole genome shotgun (WGS) entry which is preliminary data.</text>
</comment>
<evidence type="ECO:0000256" key="7">
    <source>
        <dbReference type="ARBA" id="ARBA00023004"/>
    </source>
</evidence>
<comment type="function">
    <text evidence="12">NDH-1 shuttles electrons from NADH, via FMN and iron-sulfur (Fe-S) centers, to quinones in the respiratory chain. The immediate electron acceptor for the enzyme in this species is believed to be ubiquinone. Couples the redox reaction to proton translocation (for every two electrons transferred, four hydrogen ions are translocated across the cytoplasmic membrane), and thus conserves the redox energy in a proton gradient.</text>
</comment>